<dbReference type="PROSITE" id="PS51635">
    <property type="entry name" value="PNPLA"/>
    <property type="match status" value="1"/>
</dbReference>
<feature type="short sequence motif" description="GXSXG" evidence="4">
    <location>
        <begin position="64"/>
        <end position="68"/>
    </location>
</feature>
<dbReference type="EMBL" id="BPQR01000030">
    <property type="protein sequence ID" value="GJE06545.1"/>
    <property type="molecule type" value="Genomic_DNA"/>
</dbReference>
<dbReference type="InterPro" id="IPR050301">
    <property type="entry name" value="NTE"/>
</dbReference>
<protein>
    <submittedName>
        <fullName evidence="7">NTE family protein</fullName>
    </submittedName>
</protein>
<keyword evidence="8" id="KW-1185">Reference proteome</keyword>
<evidence type="ECO:0000313" key="7">
    <source>
        <dbReference type="EMBL" id="GJE06545.1"/>
    </source>
</evidence>
<reference evidence="7" key="2">
    <citation type="submission" date="2021-08" db="EMBL/GenBank/DDBJ databases">
        <authorList>
            <person name="Tani A."/>
            <person name="Ola A."/>
            <person name="Ogura Y."/>
            <person name="Katsura K."/>
            <person name="Hayashi T."/>
        </authorList>
    </citation>
    <scope>NUCLEOTIDE SEQUENCE</scope>
    <source>
        <strain evidence="7">LMG 23639</strain>
    </source>
</reference>
<proteinExistence type="predicted"/>
<feature type="region of interest" description="Disordered" evidence="5">
    <location>
        <begin position="6"/>
        <end position="30"/>
    </location>
</feature>
<evidence type="ECO:0000313" key="8">
    <source>
        <dbReference type="Proteomes" id="UP001055102"/>
    </source>
</evidence>
<dbReference type="InterPro" id="IPR002641">
    <property type="entry name" value="PNPLA_dom"/>
</dbReference>
<feature type="domain" description="PNPLA" evidence="6">
    <location>
        <begin position="33"/>
        <end position="193"/>
    </location>
</feature>
<evidence type="ECO:0000256" key="5">
    <source>
        <dbReference type="SAM" id="MobiDB-lite"/>
    </source>
</evidence>
<comment type="caution">
    <text evidence="4">Lacks conserved residue(s) required for the propagation of feature annotation.</text>
</comment>
<comment type="caution">
    <text evidence="7">The sequence shown here is derived from an EMBL/GenBank/DDBJ whole genome shotgun (WGS) entry which is preliminary data.</text>
</comment>
<sequence>MSQVRAAAAEAPFPAGTVEPAPTPEASAPRIGLALGGGSARGWAHIGVLEELEAAGIHPAVVAGCSIGAVVGGCYAAGKLAALTEFARSLTRARVMALLDLRLTGSSLIGGGRLRRRLERDLAGRSVEDLPVRFGGVATELGTGHEVWLTQGGLSDALRASYALPGVFPPVSLDGRLLMDGTLVNPVPVSLARALGAELVICVNLNCDPRVRGGRVIEPDAALASTPELPPAGEIIEAGADAVGRWRFLRGIGVGPLRLPGLPIGRRRGGPAVPGIGRVMFDAFNITQDRISRARLEQHPPDVAIAPRLAEVGQFDFHRAEEAIALGRESARAALPRIRAALEGARARH</sequence>
<evidence type="ECO:0000256" key="1">
    <source>
        <dbReference type="ARBA" id="ARBA00022801"/>
    </source>
</evidence>
<gene>
    <name evidence="7" type="ORF">AOPFMNJM_1865</name>
</gene>
<organism evidence="7 8">
    <name type="scientific">Methylobacterium jeotgali</name>
    <dbReference type="NCBI Taxonomy" id="381630"/>
    <lineage>
        <taxon>Bacteria</taxon>
        <taxon>Pseudomonadati</taxon>
        <taxon>Pseudomonadota</taxon>
        <taxon>Alphaproteobacteria</taxon>
        <taxon>Hyphomicrobiales</taxon>
        <taxon>Methylobacteriaceae</taxon>
        <taxon>Methylobacterium</taxon>
    </lineage>
</organism>
<evidence type="ECO:0000256" key="2">
    <source>
        <dbReference type="ARBA" id="ARBA00022963"/>
    </source>
</evidence>
<reference evidence="7" key="1">
    <citation type="journal article" date="2021" name="Front. Microbiol.">
        <title>Comprehensive Comparative Genomics and Phenotyping of Methylobacterium Species.</title>
        <authorList>
            <person name="Alessa O."/>
            <person name="Ogura Y."/>
            <person name="Fujitani Y."/>
            <person name="Takami H."/>
            <person name="Hayashi T."/>
            <person name="Sahin N."/>
            <person name="Tani A."/>
        </authorList>
    </citation>
    <scope>NUCLEOTIDE SEQUENCE</scope>
    <source>
        <strain evidence="7">LMG 23639</strain>
    </source>
</reference>
<evidence type="ECO:0000256" key="4">
    <source>
        <dbReference type="PROSITE-ProRule" id="PRU01161"/>
    </source>
</evidence>
<feature type="active site" description="Nucleophile" evidence="4">
    <location>
        <position position="66"/>
    </location>
</feature>
<feature type="active site" description="Proton acceptor" evidence="4">
    <location>
        <position position="180"/>
    </location>
</feature>
<dbReference type="RefSeq" id="WP_238275286.1">
    <property type="nucleotide sequence ID" value="NZ_BPQR01000030.1"/>
</dbReference>
<dbReference type="PANTHER" id="PTHR14226:SF76">
    <property type="entry name" value="NTE FAMILY PROTEIN RSSA"/>
    <property type="match status" value="1"/>
</dbReference>
<accession>A0ABQ4SX71</accession>
<dbReference type="Proteomes" id="UP001055102">
    <property type="component" value="Unassembled WGS sequence"/>
</dbReference>
<dbReference type="PANTHER" id="PTHR14226">
    <property type="entry name" value="NEUROPATHY TARGET ESTERASE/SWISS CHEESE D.MELANOGASTER"/>
    <property type="match status" value="1"/>
</dbReference>
<dbReference type="SUPFAM" id="SSF52151">
    <property type="entry name" value="FabD/lysophospholipase-like"/>
    <property type="match status" value="1"/>
</dbReference>
<feature type="compositionally biased region" description="Low complexity" evidence="5">
    <location>
        <begin position="6"/>
        <end position="15"/>
    </location>
</feature>
<evidence type="ECO:0000256" key="3">
    <source>
        <dbReference type="ARBA" id="ARBA00023098"/>
    </source>
</evidence>
<dbReference type="Pfam" id="PF01734">
    <property type="entry name" value="Patatin"/>
    <property type="match status" value="1"/>
</dbReference>
<evidence type="ECO:0000259" key="6">
    <source>
        <dbReference type="PROSITE" id="PS51635"/>
    </source>
</evidence>
<keyword evidence="3 4" id="KW-0443">Lipid metabolism</keyword>
<dbReference type="Gene3D" id="3.40.1090.10">
    <property type="entry name" value="Cytosolic phospholipase A2 catalytic domain"/>
    <property type="match status" value="2"/>
</dbReference>
<keyword evidence="2 4" id="KW-0442">Lipid degradation</keyword>
<dbReference type="InterPro" id="IPR016035">
    <property type="entry name" value="Acyl_Trfase/lysoPLipase"/>
</dbReference>
<name>A0ABQ4SX71_9HYPH</name>
<keyword evidence="1 4" id="KW-0378">Hydrolase</keyword>